<evidence type="ECO:0000313" key="6">
    <source>
        <dbReference type="Proteomes" id="UP000283895"/>
    </source>
</evidence>
<keyword evidence="3" id="KW-0560">Oxidoreductase</keyword>
<comment type="similarity">
    <text evidence="1">Belongs to the NmrA-type oxidoreductase family. Isoflavone reductase subfamily.</text>
</comment>
<protein>
    <recommendedName>
        <fullName evidence="4">NAD(P)-binding domain-containing protein</fullName>
    </recommendedName>
</protein>
<evidence type="ECO:0000256" key="1">
    <source>
        <dbReference type="ARBA" id="ARBA00005725"/>
    </source>
</evidence>
<dbReference type="InterPro" id="IPR051609">
    <property type="entry name" value="NmrA/Isoflavone_reductase-like"/>
</dbReference>
<name>A0A423WK22_9PEZI</name>
<gene>
    <name evidence="5" type="ORF">VMCG_05383</name>
</gene>
<dbReference type="OrthoDB" id="419598at2759"/>
<dbReference type="STRING" id="356882.A0A423WK22"/>
<evidence type="ECO:0000256" key="3">
    <source>
        <dbReference type="ARBA" id="ARBA00023002"/>
    </source>
</evidence>
<accession>A0A423WK22</accession>
<evidence type="ECO:0000313" key="5">
    <source>
        <dbReference type="EMBL" id="ROW03708.1"/>
    </source>
</evidence>
<dbReference type="GO" id="GO:0016491">
    <property type="term" value="F:oxidoreductase activity"/>
    <property type="evidence" value="ECO:0007669"/>
    <property type="project" value="UniProtKB-KW"/>
</dbReference>
<dbReference type="PANTHER" id="PTHR47706">
    <property type="entry name" value="NMRA-LIKE FAMILY PROTEIN"/>
    <property type="match status" value="1"/>
</dbReference>
<dbReference type="InterPro" id="IPR016040">
    <property type="entry name" value="NAD(P)-bd_dom"/>
</dbReference>
<organism evidence="5 6">
    <name type="scientific">Cytospora schulzeri</name>
    <dbReference type="NCBI Taxonomy" id="448051"/>
    <lineage>
        <taxon>Eukaryota</taxon>
        <taxon>Fungi</taxon>
        <taxon>Dikarya</taxon>
        <taxon>Ascomycota</taxon>
        <taxon>Pezizomycotina</taxon>
        <taxon>Sordariomycetes</taxon>
        <taxon>Sordariomycetidae</taxon>
        <taxon>Diaporthales</taxon>
        <taxon>Cytosporaceae</taxon>
        <taxon>Cytospora</taxon>
    </lineage>
</organism>
<dbReference type="Proteomes" id="UP000283895">
    <property type="component" value="Unassembled WGS sequence"/>
</dbReference>
<feature type="domain" description="NAD(P)-binding" evidence="4">
    <location>
        <begin position="24"/>
        <end position="122"/>
    </location>
</feature>
<dbReference type="InterPro" id="IPR036291">
    <property type="entry name" value="NAD(P)-bd_dom_sf"/>
</dbReference>
<sequence>MQRRYAKDQPNGFTNRIERVAIVGAGGQIGSVITEHLLLTGKHTLTAITRLNSTSTFPDGVKVVRANYSDPNDEGLLEALRGQQVLIITMSVTAPRDTVSNLIRAAVKAGVSYVMPNWFGVDPGNKPLCDDCFPGHMSDNIHATIESPDGATSSILLACSFWYEFSLGGGTDRYGFDFQKRAFVVFDDGNVAINTSTWPQCTRAVAALLSLKEFPEDETDESPSLSQFRNRTVYIKSFRLSQLEMFESVKRVTGTTEADWTISHESSEQRYKEGRAALEQGNFAEFTKMLYSRMFYTQGSVEYPRDVDNLLLGLPVEDLDEATAVAIRMGENGEVTGHY</sequence>
<dbReference type="Gene3D" id="3.40.50.720">
    <property type="entry name" value="NAD(P)-binding Rossmann-like Domain"/>
    <property type="match status" value="1"/>
</dbReference>
<dbReference type="AlphaFoldDB" id="A0A423WK22"/>
<dbReference type="PANTHER" id="PTHR47706:SF7">
    <property type="entry name" value="CIPA-LIKE, PUTATIVE (AFU_ORTHOLOGUE AFUA_1G01630)-RELATED"/>
    <property type="match status" value="1"/>
</dbReference>
<comment type="caution">
    <text evidence="5">The sequence shown here is derived from an EMBL/GenBank/DDBJ whole genome shotgun (WGS) entry which is preliminary data.</text>
</comment>
<evidence type="ECO:0000259" key="4">
    <source>
        <dbReference type="Pfam" id="PF13460"/>
    </source>
</evidence>
<reference evidence="5 6" key="1">
    <citation type="submission" date="2015-09" db="EMBL/GenBank/DDBJ databases">
        <title>Host preference determinants of Valsa canker pathogens revealed by comparative genomics.</title>
        <authorList>
            <person name="Yin Z."/>
            <person name="Huang L."/>
        </authorList>
    </citation>
    <scope>NUCLEOTIDE SEQUENCE [LARGE SCALE GENOMIC DNA]</scope>
    <source>
        <strain evidence="5 6">03-1</strain>
    </source>
</reference>
<keyword evidence="6" id="KW-1185">Reference proteome</keyword>
<dbReference type="EMBL" id="LKEA01000015">
    <property type="protein sequence ID" value="ROW03708.1"/>
    <property type="molecule type" value="Genomic_DNA"/>
</dbReference>
<proteinExistence type="inferred from homology"/>
<dbReference type="Pfam" id="PF13460">
    <property type="entry name" value="NAD_binding_10"/>
    <property type="match status" value="1"/>
</dbReference>
<keyword evidence="2" id="KW-0521">NADP</keyword>
<dbReference type="SUPFAM" id="SSF51735">
    <property type="entry name" value="NAD(P)-binding Rossmann-fold domains"/>
    <property type="match status" value="1"/>
</dbReference>
<evidence type="ECO:0000256" key="2">
    <source>
        <dbReference type="ARBA" id="ARBA00022857"/>
    </source>
</evidence>